<dbReference type="Proteomes" id="UP001470230">
    <property type="component" value="Unassembled WGS sequence"/>
</dbReference>
<evidence type="ECO:0000313" key="1">
    <source>
        <dbReference type="EMBL" id="KAK8839280.1"/>
    </source>
</evidence>
<keyword evidence="2" id="KW-1185">Reference proteome</keyword>
<accession>A0ABR2GZE1</accession>
<proteinExistence type="predicted"/>
<name>A0ABR2GZE1_9EUKA</name>
<dbReference type="EMBL" id="JAPFFF010000052">
    <property type="protein sequence ID" value="KAK8839280.1"/>
    <property type="molecule type" value="Genomic_DNA"/>
</dbReference>
<comment type="caution">
    <text evidence="1">The sequence shown here is derived from an EMBL/GenBank/DDBJ whole genome shotgun (WGS) entry which is preliminary data.</text>
</comment>
<organism evidence="1 2">
    <name type="scientific">Tritrichomonas musculus</name>
    <dbReference type="NCBI Taxonomy" id="1915356"/>
    <lineage>
        <taxon>Eukaryota</taxon>
        <taxon>Metamonada</taxon>
        <taxon>Parabasalia</taxon>
        <taxon>Tritrichomonadida</taxon>
        <taxon>Tritrichomonadidae</taxon>
        <taxon>Tritrichomonas</taxon>
    </lineage>
</organism>
<evidence type="ECO:0000313" key="2">
    <source>
        <dbReference type="Proteomes" id="UP001470230"/>
    </source>
</evidence>
<gene>
    <name evidence="1" type="ORF">M9Y10_032212</name>
</gene>
<reference evidence="1 2" key="1">
    <citation type="submission" date="2024-04" db="EMBL/GenBank/DDBJ databases">
        <title>Tritrichomonas musculus Genome.</title>
        <authorList>
            <person name="Alves-Ferreira E."/>
            <person name="Grigg M."/>
            <person name="Lorenzi H."/>
            <person name="Galac M."/>
        </authorList>
    </citation>
    <scope>NUCLEOTIDE SEQUENCE [LARGE SCALE GENOMIC DNA]</scope>
    <source>
        <strain evidence="1 2">EAF2021</strain>
    </source>
</reference>
<sequence>MTAVTIDAEQLIIKETGKICHTSNDNWAKLKYYLNCVDCVINYGIPSNLKDYDNYIGISFDDKNVILMLAEVMNPDLFEKNHVFVNDILLCGDSQNKFYDISYTKLAAAATREFLIAGKLVATLKIMTYCNQWKNENYYQPMLELQKRLSDIHHGNADKYKPKNSSSACLLI</sequence>
<protein>
    <submittedName>
        <fullName evidence="1">Uncharacterized protein</fullName>
    </submittedName>
</protein>